<dbReference type="InterPro" id="IPR003131">
    <property type="entry name" value="T1-type_BTB"/>
</dbReference>
<evidence type="ECO:0000256" key="1">
    <source>
        <dbReference type="SAM" id="MobiDB-lite"/>
    </source>
</evidence>
<evidence type="ECO:0000313" key="4">
    <source>
        <dbReference type="Proteomes" id="UP001186944"/>
    </source>
</evidence>
<gene>
    <name evidence="3" type="ORF">FSP39_017888</name>
</gene>
<proteinExistence type="predicted"/>
<dbReference type="Gene3D" id="3.30.710.10">
    <property type="entry name" value="Potassium Channel Kv1.1, Chain A"/>
    <property type="match status" value="1"/>
</dbReference>
<feature type="domain" description="BTB" evidence="2">
    <location>
        <begin position="127"/>
        <end position="231"/>
    </location>
</feature>
<dbReference type="SUPFAM" id="SSF54695">
    <property type="entry name" value="POZ domain"/>
    <property type="match status" value="1"/>
</dbReference>
<comment type="caution">
    <text evidence="3">The sequence shown here is derived from an EMBL/GenBank/DDBJ whole genome shotgun (WGS) entry which is preliminary data.</text>
</comment>
<reference evidence="3" key="1">
    <citation type="submission" date="2019-08" db="EMBL/GenBank/DDBJ databases">
        <title>The improved chromosome-level genome for the pearl oyster Pinctada fucata martensii using PacBio sequencing and Hi-C.</title>
        <authorList>
            <person name="Zheng Z."/>
        </authorList>
    </citation>
    <scope>NUCLEOTIDE SEQUENCE</scope>
    <source>
        <strain evidence="3">ZZ-2019</strain>
        <tissue evidence="3">Adductor muscle</tissue>
    </source>
</reference>
<dbReference type="InterPro" id="IPR011333">
    <property type="entry name" value="SKP1/BTB/POZ_sf"/>
</dbReference>
<sequence length="239" mass="28660">MDNLHFNFSAFVQKAKDYVDERDYHIRQRERDINIRETYIDDLILKLEEKASKLDAQIESCQRQMTESESRQRDMEADYSKKKEELDRTYDNKHQDLKRERDAFEMERDHFHAELKRMSEMYKIQDGRIKLDIGGHQFTTSLTTLTRDPESMLAAMFSGRHQLKVEQDGSYFIDRDGVHFRYILNYLRDGGIKDGTIPHNENVWRELLTEAEYYQINGLTEYLASLLYKRERDDSDTFV</sequence>
<dbReference type="InterPro" id="IPR045068">
    <property type="entry name" value="BACURD1-3"/>
</dbReference>
<evidence type="ECO:0000259" key="2">
    <source>
        <dbReference type="SMART" id="SM00225"/>
    </source>
</evidence>
<dbReference type="EMBL" id="VSWD01000008">
    <property type="protein sequence ID" value="KAK3095708.1"/>
    <property type="molecule type" value="Genomic_DNA"/>
</dbReference>
<feature type="region of interest" description="Disordered" evidence="1">
    <location>
        <begin position="61"/>
        <end position="99"/>
    </location>
</feature>
<protein>
    <recommendedName>
        <fullName evidence="2">BTB domain-containing protein</fullName>
    </recommendedName>
</protein>
<dbReference type="AlphaFoldDB" id="A0AA88Y0Z4"/>
<evidence type="ECO:0000313" key="3">
    <source>
        <dbReference type="EMBL" id="KAK3095708.1"/>
    </source>
</evidence>
<dbReference type="InterPro" id="IPR000210">
    <property type="entry name" value="BTB/POZ_dom"/>
</dbReference>
<dbReference type="Pfam" id="PF02214">
    <property type="entry name" value="BTB_2"/>
    <property type="match status" value="1"/>
</dbReference>
<organism evidence="3 4">
    <name type="scientific">Pinctada imbricata</name>
    <name type="common">Atlantic pearl-oyster</name>
    <name type="synonym">Pinctada martensii</name>
    <dbReference type="NCBI Taxonomy" id="66713"/>
    <lineage>
        <taxon>Eukaryota</taxon>
        <taxon>Metazoa</taxon>
        <taxon>Spiralia</taxon>
        <taxon>Lophotrochozoa</taxon>
        <taxon>Mollusca</taxon>
        <taxon>Bivalvia</taxon>
        <taxon>Autobranchia</taxon>
        <taxon>Pteriomorphia</taxon>
        <taxon>Pterioida</taxon>
        <taxon>Pterioidea</taxon>
        <taxon>Pteriidae</taxon>
        <taxon>Pinctada</taxon>
    </lineage>
</organism>
<dbReference type="SMART" id="SM00225">
    <property type="entry name" value="BTB"/>
    <property type="match status" value="1"/>
</dbReference>
<keyword evidence="4" id="KW-1185">Reference proteome</keyword>
<dbReference type="PANTHER" id="PTHR11145">
    <property type="entry name" value="BTB/POZ DOMAIN-CONTAINING ADAPTER FOR CUL3-MEDIATED RHOA DEGRADATION PROTEIN FAMILY MEMBER"/>
    <property type="match status" value="1"/>
</dbReference>
<accession>A0AA88Y0Z4</accession>
<dbReference type="PANTHER" id="PTHR11145:SF8">
    <property type="entry name" value="RE57120P"/>
    <property type="match status" value="1"/>
</dbReference>
<dbReference type="GO" id="GO:0051260">
    <property type="term" value="P:protein homooligomerization"/>
    <property type="evidence" value="ECO:0007669"/>
    <property type="project" value="InterPro"/>
</dbReference>
<feature type="compositionally biased region" description="Basic and acidic residues" evidence="1">
    <location>
        <begin position="66"/>
        <end position="99"/>
    </location>
</feature>
<dbReference type="Proteomes" id="UP001186944">
    <property type="component" value="Unassembled WGS sequence"/>
</dbReference>
<name>A0AA88Y0Z4_PINIB</name>